<feature type="transmembrane region" description="Helical" evidence="1">
    <location>
        <begin position="172"/>
        <end position="200"/>
    </location>
</feature>
<dbReference type="RefSeq" id="WP_121199726.1">
    <property type="nucleotide sequence ID" value="NZ_RBKU01000001.1"/>
</dbReference>
<protein>
    <recommendedName>
        <fullName evidence="4">Cytochrome C biogenesis DsbD-like protein</fullName>
    </recommendedName>
</protein>
<feature type="transmembrane region" description="Helical" evidence="1">
    <location>
        <begin position="85"/>
        <end position="104"/>
    </location>
</feature>
<dbReference type="PANTHER" id="PTHR36394">
    <property type="entry name" value="OS01G0277700 PROTEIN"/>
    <property type="match status" value="1"/>
</dbReference>
<dbReference type="OrthoDB" id="9782403at2"/>
<organism evidence="2 3">
    <name type="scientific">Mucilaginibacter gracilis</name>
    <dbReference type="NCBI Taxonomy" id="423350"/>
    <lineage>
        <taxon>Bacteria</taxon>
        <taxon>Pseudomonadati</taxon>
        <taxon>Bacteroidota</taxon>
        <taxon>Sphingobacteriia</taxon>
        <taxon>Sphingobacteriales</taxon>
        <taxon>Sphingobacteriaceae</taxon>
        <taxon>Mucilaginibacter</taxon>
    </lineage>
</organism>
<gene>
    <name evidence="2" type="ORF">BDD43_4465</name>
</gene>
<accession>A0A495J5I6</accession>
<proteinExistence type="predicted"/>
<keyword evidence="1" id="KW-1133">Transmembrane helix</keyword>
<feature type="transmembrane region" description="Helical" evidence="1">
    <location>
        <begin position="145"/>
        <end position="165"/>
    </location>
</feature>
<feature type="transmembrane region" description="Helical" evidence="1">
    <location>
        <begin position="44"/>
        <end position="73"/>
    </location>
</feature>
<name>A0A495J5I6_9SPHI</name>
<keyword evidence="1" id="KW-0472">Membrane</keyword>
<dbReference type="PANTHER" id="PTHR36394:SF1">
    <property type="entry name" value="OS01G0277700 PROTEIN"/>
    <property type="match status" value="1"/>
</dbReference>
<evidence type="ECO:0000313" key="3">
    <source>
        <dbReference type="Proteomes" id="UP000268007"/>
    </source>
</evidence>
<dbReference type="AlphaFoldDB" id="A0A495J5I6"/>
<dbReference type="EMBL" id="RBKU01000001">
    <property type="protein sequence ID" value="RKR84235.1"/>
    <property type="molecule type" value="Genomic_DNA"/>
</dbReference>
<evidence type="ECO:0000313" key="2">
    <source>
        <dbReference type="EMBL" id="RKR84235.1"/>
    </source>
</evidence>
<dbReference type="Proteomes" id="UP000268007">
    <property type="component" value="Unassembled WGS sequence"/>
</dbReference>
<reference evidence="2 3" key="1">
    <citation type="submission" date="2018-10" db="EMBL/GenBank/DDBJ databases">
        <title>Genomic Encyclopedia of Archaeal and Bacterial Type Strains, Phase II (KMG-II): from individual species to whole genera.</title>
        <authorList>
            <person name="Goeker M."/>
        </authorList>
    </citation>
    <scope>NUCLEOTIDE SEQUENCE [LARGE SCALE GENOMIC DNA]</scope>
    <source>
        <strain evidence="2 3">DSM 18602</strain>
    </source>
</reference>
<comment type="caution">
    <text evidence="2">The sequence shown here is derived from an EMBL/GenBank/DDBJ whole genome shotgun (WGS) entry which is preliminary data.</text>
</comment>
<sequence length="233" mass="25722">MHSELGLLVLTAITISCIHTFSGPDHYLPFVALSRSRGWSVSRTVVWTIVCGIGHVGSSVILGLIGIAVGWSLSRLSWLENIRGGYAAWALLLFGLAYTIWGFYHARLNKPHKHFDINDDGSIYVFEHKHGQTVAPNNRYPVTPWVMFFIFAMGPSEPMIPLLSYPAAKNSVFAITALVIVYIIATVLTMVVMVVLSLYGISYFKTGKIERYVHALGGLTILICGCGMVFLGW</sequence>
<keyword evidence="1" id="KW-0812">Transmembrane</keyword>
<feature type="transmembrane region" description="Helical" evidence="1">
    <location>
        <begin position="212"/>
        <end position="231"/>
    </location>
</feature>
<evidence type="ECO:0000256" key="1">
    <source>
        <dbReference type="SAM" id="Phobius"/>
    </source>
</evidence>
<evidence type="ECO:0008006" key="4">
    <source>
        <dbReference type="Google" id="ProtNLM"/>
    </source>
</evidence>
<keyword evidence="3" id="KW-1185">Reference proteome</keyword>